<accession>A0A8H6R2J6</accession>
<organism evidence="2 3">
    <name type="scientific">Aspergillus felis</name>
    <dbReference type="NCBI Taxonomy" id="1287682"/>
    <lineage>
        <taxon>Eukaryota</taxon>
        <taxon>Fungi</taxon>
        <taxon>Dikarya</taxon>
        <taxon>Ascomycota</taxon>
        <taxon>Pezizomycotina</taxon>
        <taxon>Eurotiomycetes</taxon>
        <taxon>Eurotiomycetidae</taxon>
        <taxon>Eurotiales</taxon>
        <taxon>Aspergillaceae</taxon>
        <taxon>Aspergillus</taxon>
        <taxon>Aspergillus subgen. Fumigati</taxon>
    </lineage>
</organism>
<sequence>MESTLSAAALADIDRSGRVAGSLEESWPLWPLLPSHSRIPDGRRSTAQGRVRECIGYMKRSMIVAIVARNILHPHIILHEFIWIVKTTSFRSDMSQSTRSSMLLSFLLLTILALSSLGSARPVSKSGSGPSRSDLHTRSASPRVIPTTDEYRDELMKDVLDSLGLTALDKLDDWKSKVEDSGVIDDSKSPTSTVTADHNAAVVGESKNNSNDPQSQDASDPVGFVDDVLSTIVDKFHEAFLSQDEVTLV</sequence>
<reference evidence="2" key="1">
    <citation type="submission" date="2020-06" db="EMBL/GenBank/DDBJ databases">
        <title>Draft genome sequences of strains closely related to Aspergillus parafelis and Aspergillus hiratsukae.</title>
        <authorList>
            <person name="Dos Santos R.A.C."/>
            <person name="Rivero-Menendez O."/>
            <person name="Steenwyk J.L."/>
            <person name="Mead M.E."/>
            <person name="Goldman G.H."/>
            <person name="Alastruey-Izquierdo A."/>
            <person name="Rokas A."/>
        </authorList>
    </citation>
    <scope>NUCLEOTIDE SEQUENCE</scope>
    <source>
        <strain evidence="2">CNM-CM7691</strain>
    </source>
</reference>
<proteinExistence type="predicted"/>
<evidence type="ECO:0000313" key="3">
    <source>
        <dbReference type="Proteomes" id="UP000641853"/>
    </source>
</evidence>
<protein>
    <submittedName>
        <fullName evidence="2">Uncharacterized protein</fullName>
    </submittedName>
</protein>
<feature type="region of interest" description="Disordered" evidence="1">
    <location>
        <begin position="120"/>
        <end position="147"/>
    </location>
</feature>
<dbReference type="AlphaFoldDB" id="A0A8H6R2J6"/>
<dbReference type="EMBL" id="JACBAG010001679">
    <property type="protein sequence ID" value="KAF7184035.1"/>
    <property type="molecule type" value="Genomic_DNA"/>
</dbReference>
<comment type="caution">
    <text evidence="2">The sequence shown here is derived from an EMBL/GenBank/DDBJ whole genome shotgun (WGS) entry which is preliminary data.</text>
</comment>
<keyword evidence="3" id="KW-1185">Reference proteome</keyword>
<evidence type="ECO:0000313" key="2">
    <source>
        <dbReference type="EMBL" id="KAF7184035.1"/>
    </source>
</evidence>
<dbReference type="Proteomes" id="UP000641853">
    <property type="component" value="Unassembled WGS sequence"/>
</dbReference>
<name>A0A8H6R2J6_9EURO</name>
<gene>
    <name evidence="2" type="ORF">CNMCM7691_004525</name>
</gene>
<evidence type="ECO:0000256" key="1">
    <source>
        <dbReference type="SAM" id="MobiDB-lite"/>
    </source>
</evidence>